<sequence length="31" mass="3042">SVSSRSRISLIASTVTIAGAGALLAPAQSKK</sequence>
<organism evidence="1">
    <name type="scientific">marine sediment metagenome</name>
    <dbReference type="NCBI Taxonomy" id="412755"/>
    <lineage>
        <taxon>unclassified sequences</taxon>
        <taxon>metagenomes</taxon>
        <taxon>ecological metagenomes</taxon>
    </lineage>
</organism>
<accession>X1VE38</accession>
<comment type="caution">
    <text evidence="1">The sequence shown here is derived from an EMBL/GenBank/DDBJ whole genome shotgun (WGS) entry which is preliminary data.</text>
</comment>
<dbReference type="EMBL" id="BARW01027516">
    <property type="protein sequence ID" value="GAJ15917.1"/>
    <property type="molecule type" value="Genomic_DNA"/>
</dbReference>
<protein>
    <submittedName>
        <fullName evidence="1">Uncharacterized protein</fullName>
    </submittedName>
</protein>
<evidence type="ECO:0000313" key="1">
    <source>
        <dbReference type="EMBL" id="GAJ15917.1"/>
    </source>
</evidence>
<proteinExistence type="predicted"/>
<name>X1VE38_9ZZZZ</name>
<gene>
    <name evidence="1" type="ORF">S12H4_44624</name>
</gene>
<dbReference type="AlphaFoldDB" id="X1VE38"/>
<feature type="non-terminal residue" evidence="1">
    <location>
        <position position="1"/>
    </location>
</feature>
<reference evidence="1" key="1">
    <citation type="journal article" date="2014" name="Front. Microbiol.">
        <title>High frequency of phylogenetically diverse reductive dehalogenase-homologous genes in deep subseafloor sedimentary metagenomes.</title>
        <authorList>
            <person name="Kawai M."/>
            <person name="Futagami T."/>
            <person name="Toyoda A."/>
            <person name="Takaki Y."/>
            <person name="Nishi S."/>
            <person name="Hori S."/>
            <person name="Arai W."/>
            <person name="Tsubouchi T."/>
            <person name="Morono Y."/>
            <person name="Uchiyama I."/>
            <person name="Ito T."/>
            <person name="Fujiyama A."/>
            <person name="Inagaki F."/>
            <person name="Takami H."/>
        </authorList>
    </citation>
    <scope>NUCLEOTIDE SEQUENCE</scope>
    <source>
        <strain evidence="1">Expedition CK06-06</strain>
    </source>
</reference>